<dbReference type="Proteomes" id="UP000268230">
    <property type="component" value="Chromosome"/>
</dbReference>
<dbReference type="GO" id="GO:0030632">
    <property type="term" value="P:D-alanine biosynthetic process"/>
    <property type="evidence" value="ECO:0007669"/>
    <property type="project" value="TreeGrafter"/>
</dbReference>
<gene>
    <name evidence="13" type="primary">alr</name>
    <name evidence="13" type="ORF">EJA05_15510</name>
</gene>
<keyword evidence="6 9" id="KW-1015">Disulfide bond</keyword>
<dbReference type="InterPro" id="IPR000821">
    <property type="entry name" value="Ala_racemase"/>
</dbReference>
<dbReference type="SMART" id="SM01005">
    <property type="entry name" value="Ala_racemase_C"/>
    <property type="match status" value="1"/>
</dbReference>
<organism evidence="13 14">
    <name type="scientific">Pseudomonas entomophila</name>
    <dbReference type="NCBI Taxonomy" id="312306"/>
    <lineage>
        <taxon>Bacteria</taxon>
        <taxon>Pseudomonadati</taxon>
        <taxon>Pseudomonadota</taxon>
        <taxon>Gammaproteobacteria</taxon>
        <taxon>Pseudomonadales</taxon>
        <taxon>Pseudomonadaceae</taxon>
        <taxon>Pseudomonas</taxon>
    </lineage>
</organism>
<evidence type="ECO:0000256" key="4">
    <source>
        <dbReference type="ARBA" id="ARBA00022764"/>
    </source>
</evidence>
<evidence type="ECO:0000256" key="7">
    <source>
        <dbReference type="ARBA" id="ARBA00023235"/>
    </source>
</evidence>
<dbReference type="CDD" id="cd06826">
    <property type="entry name" value="PLPDE_III_AR2"/>
    <property type="match status" value="1"/>
</dbReference>
<dbReference type="PROSITE" id="PS00395">
    <property type="entry name" value="ALANINE_RACEMASE"/>
    <property type="match status" value="1"/>
</dbReference>
<dbReference type="InterPro" id="IPR009006">
    <property type="entry name" value="Ala_racemase/Decarboxylase_C"/>
</dbReference>
<evidence type="ECO:0000256" key="10">
    <source>
        <dbReference type="PIRSR" id="PIRSR600821-50"/>
    </source>
</evidence>
<comment type="catalytic activity">
    <reaction evidence="9">
        <text>L-lysine = D-lysine</text>
        <dbReference type="Rhea" id="RHEA:22864"/>
        <dbReference type="ChEBI" id="CHEBI:32551"/>
        <dbReference type="ChEBI" id="CHEBI:32557"/>
    </reaction>
</comment>
<dbReference type="Gene3D" id="2.40.37.10">
    <property type="entry name" value="Lyase, Ornithine Decarboxylase, Chain A, domain 1"/>
    <property type="match status" value="1"/>
</dbReference>
<comment type="similarity">
    <text evidence="8 9">Belongs to the alanine racemase family. Bsr subfamily.</text>
</comment>
<dbReference type="InterPro" id="IPR011079">
    <property type="entry name" value="Ala_racemase_C"/>
</dbReference>
<dbReference type="InterPro" id="IPR029066">
    <property type="entry name" value="PLP-binding_barrel"/>
</dbReference>
<dbReference type="InterPro" id="IPR020622">
    <property type="entry name" value="Ala_racemase_pyridoxalP-BS"/>
</dbReference>
<feature type="signal peptide" evidence="9">
    <location>
        <begin position="1"/>
        <end position="24"/>
    </location>
</feature>
<dbReference type="EC" id="5.1.1.10" evidence="9"/>
<evidence type="ECO:0000256" key="9">
    <source>
        <dbReference type="HAMAP-Rule" id="MF_02212"/>
    </source>
</evidence>
<evidence type="ECO:0000256" key="6">
    <source>
        <dbReference type="ARBA" id="ARBA00023157"/>
    </source>
</evidence>
<evidence type="ECO:0000259" key="12">
    <source>
        <dbReference type="SMART" id="SM01005"/>
    </source>
</evidence>
<dbReference type="OrthoDB" id="9813814at2"/>
<evidence type="ECO:0000256" key="5">
    <source>
        <dbReference type="ARBA" id="ARBA00022898"/>
    </source>
</evidence>
<evidence type="ECO:0000256" key="3">
    <source>
        <dbReference type="ARBA" id="ARBA00022729"/>
    </source>
</evidence>
<dbReference type="GO" id="GO:0047679">
    <property type="term" value="F:arginine racemase activity"/>
    <property type="evidence" value="ECO:0007669"/>
    <property type="project" value="RHEA"/>
</dbReference>
<sequence precursor="true">MTRHALSRIAIALLLASGASFAHAAPLLDTGRNDAPAAATLAHSNAWLEIDPLAFEHNIARIQKLVAGKSQICAVMKADAYGNGIALLVPAAMRMGVSCIGVTSNEEARVVREKGFKGRLMRLRIASLGEVQDALPYAMDELVGNLEVAQQLDALAKRSGQRLKVHLALNSAGMGRNGVEMGTPQGLKDAVAMATLGHLEVVGIMTHFPVEEREDVLKGLARFKEQSALLIRQAKLDRSRLLLHCANTFTTLEVPEGWLDMVRPGAALYGYPVGGHKGFERVMQFKSQVAAVNSYPAGSGISYDHTYTLSRDSRVANIPAGYSDGYRRAFSNKASVLINGKRAPVIGKVTMNTLMVDVTDIPGVKAGDEVVLYGKQGADEITQAELETINGALLADLYTIWGNSNPKVLKAK</sequence>
<dbReference type="PRINTS" id="PR00992">
    <property type="entry name" value="ALARACEMASE"/>
</dbReference>
<accession>A0A3S8ULF9</accession>
<dbReference type="Gene3D" id="3.20.20.10">
    <property type="entry name" value="Alanine racemase"/>
    <property type="match status" value="1"/>
</dbReference>
<dbReference type="NCBIfam" id="NF009879">
    <property type="entry name" value="PRK13340.1-4"/>
    <property type="match status" value="1"/>
</dbReference>
<evidence type="ECO:0000313" key="13">
    <source>
        <dbReference type="EMBL" id="AZL69043.1"/>
    </source>
</evidence>
<keyword evidence="7 9" id="KW-0413">Isomerase</keyword>
<dbReference type="SUPFAM" id="SSF50621">
    <property type="entry name" value="Alanine racemase C-terminal domain-like"/>
    <property type="match status" value="1"/>
</dbReference>
<dbReference type="GO" id="GO:0008784">
    <property type="term" value="F:alanine racemase activity"/>
    <property type="evidence" value="ECO:0007669"/>
    <property type="project" value="InterPro"/>
</dbReference>
<dbReference type="GO" id="GO:0018113">
    <property type="term" value="F:lysine racemase activity"/>
    <property type="evidence" value="ECO:0007669"/>
    <property type="project" value="RHEA"/>
</dbReference>
<feature type="active site" description="Proton acceptor" evidence="9">
    <location>
        <position position="77"/>
    </location>
</feature>
<comment type="catalytic activity">
    <reaction evidence="9">
        <text>L-arginine = D-arginine</text>
        <dbReference type="Rhea" id="RHEA:18069"/>
        <dbReference type="ChEBI" id="CHEBI:32682"/>
        <dbReference type="ChEBI" id="CHEBI:32689"/>
    </reaction>
</comment>
<dbReference type="KEGG" id="pory:EJA05_15510"/>
<evidence type="ECO:0000256" key="2">
    <source>
        <dbReference type="ARBA" id="ARBA00004418"/>
    </source>
</evidence>
<dbReference type="PANTHER" id="PTHR30511">
    <property type="entry name" value="ALANINE RACEMASE"/>
    <property type="match status" value="1"/>
</dbReference>
<comment type="subcellular location">
    <subcellularLocation>
        <location evidence="2 9">Periplasm</location>
    </subcellularLocation>
</comment>
<comment type="catalytic activity">
    <reaction evidence="9">
        <text>an L-alpha-amino acid = a D-alpha-amino acid</text>
        <dbReference type="Rhea" id="RHEA:18317"/>
        <dbReference type="ChEBI" id="CHEBI:59869"/>
        <dbReference type="ChEBI" id="CHEBI:59871"/>
        <dbReference type="EC" id="5.1.1.10"/>
    </reaction>
</comment>
<feature type="binding site" evidence="9 11">
    <location>
        <position position="176"/>
    </location>
    <ligand>
        <name>substrate</name>
    </ligand>
</feature>
<name>A0A3S8ULF9_9PSED</name>
<reference evidence="13 14" key="1">
    <citation type="submission" date="2018-12" db="EMBL/GenBank/DDBJ databases">
        <authorList>
            <person name="Li S."/>
            <person name="Yang R."/>
            <person name="Chen G."/>
            <person name="Zou L."/>
            <person name="Zhang C."/>
            <person name="Chen Y."/>
            <person name="Liu Z."/>
            <person name="Li Y."/>
            <person name="Yan Y."/>
            <person name="Huang M."/>
            <person name="Chen T."/>
        </authorList>
    </citation>
    <scope>NUCLEOTIDE SEQUENCE [LARGE SCALE GENOMIC DNA]</scope>
    <source>
        <strain evidence="13 14">1257</strain>
    </source>
</reference>
<feature type="domain" description="Alanine racemase C-terminal" evidence="12">
    <location>
        <begin position="282"/>
        <end position="410"/>
    </location>
</feature>
<feature type="disulfide bond" evidence="9">
    <location>
        <begin position="73"/>
        <end position="99"/>
    </location>
</feature>
<dbReference type="GO" id="GO:0042597">
    <property type="term" value="C:periplasmic space"/>
    <property type="evidence" value="ECO:0007669"/>
    <property type="project" value="UniProtKB-SubCell"/>
</dbReference>
<dbReference type="SUPFAM" id="SSF51419">
    <property type="entry name" value="PLP-binding barrel"/>
    <property type="match status" value="1"/>
</dbReference>
<comment type="cofactor">
    <cofactor evidence="1 9 10">
        <name>pyridoxal 5'-phosphate</name>
        <dbReference type="ChEBI" id="CHEBI:597326"/>
    </cofactor>
</comment>
<keyword evidence="5 9" id="KW-0663">Pyridoxal phosphate</keyword>
<dbReference type="EMBL" id="CP034338">
    <property type="protein sequence ID" value="AZL69043.1"/>
    <property type="molecule type" value="Genomic_DNA"/>
</dbReference>
<proteinExistence type="inferred from homology"/>
<dbReference type="Pfam" id="PF01168">
    <property type="entry name" value="Ala_racemase_N"/>
    <property type="match status" value="1"/>
</dbReference>
<feature type="chain" id="PRO_5026400919" description="Broad specificity amino-acid racemase" evidence="9">
    <location>
        <begin position="25"/>
        <end position="412"/>
    </location>
</feature>
<evidence type="ECO:0000256" key="8">
    <source>
        <dbReference type="ARBA" id="ARBA00023456"/>
    </source>
</evidence>
<dbReference type="Pfam" id="PF00842">
    <property type="entry name" value="Ala_racemase_C"/>
    <property type="match status" value="1"/>
</dbReference>
<comment type="function">
    <text evidence="9">Amino-acid racemase able to utilize a broad range of substrates.</text>
</comment>
<dbReference type="NCBIfam" id="TIGR00492">
    <property type="entry name" value="alr"/>
    <property type="match status" value="1"/>
</dbReference>
<dbReference type="GO" id="GO:0030170">
    <property type="term" value="F:pyridoxal phosphate binding"/>
    <property type="evidence" value="ECO:0007669"/>
    <property type="project" value="UniProtKB-UniRule"/>
</dbReference>
<evidence type="ECO:0000256" key="11">
    <source>
        <dbReference type="PIRSR" id="PIRSR600821-52"/>
    </source>
</evidence>
<feature type="modified residue" description="N6-(pyridoxal phosphate)lysine" evidence="9 10">
    <location>
        <position position="77"/>
    </location>
</feature>
<dbReference type="AlphaFoldDB" id="A0A3S8ULF9"/>
<feature type="binding site" evidence="9 11">
    <location>
        <position position="351"/>
    </location>
    <ligand>
        <name>substrate</name>
    </ligand>
</feature>
<protein>
    <recommendedName>
        <fullName evidence="9">Broad specificity amino-acid racemase</fullName>
        <ecNumber evidence="9">5.1.1.10</ecNumber>
    </recommendedName>
</protein>
<dbReference type="HAMAP" id="MF_02212">
    <property type="entry name" value="Bsr_racemase"/>
    <property type="match status" value="1"/>
</dbReference>
<evidence type="ECO:0000256" key="1">
    <source>
        <dbReference type="ARBA" id="ARBA00001933"/>
    </source>
</evidence>
<feature type="active site" description="Proton acceptor" evidence="9">
    <location>
        <position position="303"/>
    </location>
</feature>
<evidence type="ECO:0000313" key="14">
    <source>
        <dbReference type="Proteomes" id="UP000268230"/>
    </source>
</evidence>
<dbReference type="InterPro" id="IPR043698">
    <property type="entry name" value="Racemase_Bsr/Lyr"/>
</dbReference>
<dbReference type="InterPro" id="IPR001608">
    <property type="entry name" value="Ala_racemase_N"/>
</dbReference>
<dbReference type="PANTHER" id="PTHR30511:SF0">
    <property type="entry name" value="ALANINE RACEMASE, CATABOLIC-RELATED"/>
    <property type="match status" value="1"/>
</dbReference>
<keyword evidence="4 9" id="KW-0574">Periplasm</keyword>
<dbReference type="GO" id="GO:0005829">
    <property type="term" value="C:cytosol"/>
    <property type="evidence" value="ECO:0007669"/>
    <property type="project" value="TreeGrafter"/>
</dbReference>
<keyword evidence="3 9" id="KW-0732">Signal</keyword>